<dbReference type="STRING" id="425514.SAMN05443550_101103"/>
<dbReference type="Proteomes" id="UP000198850">
    <property type="component" value="Unassembled WGS sequence"/>
</dbReference>
<evidence type="ECO:0000313" key="2">
    <source>
        <dbReference type="Proteomes" id="UP000198850"/>
    </source>
</evidence>
<gene>
    <name evidence="1" type="ORF">SAMN05443550_101103</name>
</gene>
<organism evidence="1 2">
    <name type="scientific">Pedobacter hartonius</name>
    <dbReference type="NCBI Taxonomy" id="425514"/>
    <lineage>
        <taxon>Bacteria</taxon>
        <taxon>Pseudomonadati</taxon>
        <taxon>Bacteroidota</taxon>
        <taxon>Sphingobacteriia</taxon>
        <taxon>Sphingobacteriales</taxon>
        <taxon>Sphingobacteriaceae</taxon>
        <taxon>Pedobacter</taxon>
    </lineage>
</organism>
<keyword evidence="2" id="KW-1185">Reference proteome</keyword>
<dbReference type="AlphaFoldDB" id="A0A1H3W731"/>
<sequence>MNTKKIMLTTDSQGEHFYAQPEWHQFYLLCPPLCMLLK</sequence>
<accession>A0A1H3W731</accession>
<dbReference type="EMBL" id="FNRA01000001">
    <property type="protein sequence ID" value="SDZ82214.1"/>
    <property type="molecule type" value="Genomic_DNA"/>
</dbReference>
<evidence type="ECO:0000313" key="1">
    <source>
        <dbReference type="EMBL" id="SDZ82214.1"/>
    </source>
</evidence>
<name>A0A1H3W731_9SPHI</name>
<protein>
    <submittedName>
        <fullName evidence="1">Uncharacterized protein</fullName>
    </submittedName>
</protein>
<reference evidence="1 2" key="1">
    <citation type="submission" date="2016-10" db="EMBL/GenBank/DDBJ databases">
        <authorList>
            <person name="de Groot N.N."/>
        </authorList>
    </citation>
    <scope>NUCLEOTIDE SEQUENCE [LARGE SCALE GENOMIC DNA]</scope>
    <source>
        <strain evidence="1 2">DSM 19033</strain>
    </source>
</reference>
<proteinExistence type="predicted"/>